<reference evidence="1 2" key="1">
    <citation type="journal article" date="2020" name="IScience">
        <title>Genome Sequencing of the Endangered Kingdonia uniflora (Circaeasteraceae, Ranunculales) Reveals Potential Mechanisms of Evolutionary Specialization.</title>
        <authorList>
            <person name="Sun Y."/>
            <person name="Deng T."/>
            <person name="Zhang A."/>
            <person name="Moore M.J."/>
            <person name="Landis J.B."/>
            <person name="Lin N."/>
            <person name="Zhang H."/>
            <person name="Zhang X."/>
            <person name="Huang J."/>
            <person name="Zhang X."/>
            <person name="Sun H."/>
            <person name="Wang H."/>
        </authorList>
    </citation>
    <scope>NUCLEOTIDE SEQUENCE [LARGE SCALE GENOMIC DNA]</scope>
    <source>
        <strain evidence="1">TB1705</strain>
        <tissue evidence="1">Leaf</tissue>
    </source>
</reference>
<evidence type="ECO:0000313" key="2">
    <source>
        <dbReference type="Proteomes" id="UP000541444"/>
    </source>
</evidence>
<dbReference type="Proteomes" id="UP000541444">
    <property type="component" value="Unassembled WGS sequence"/>
</dbReference>
<comment type="caution">
    <text evidence="1">The sequence shown here is derived from an EMBL/GenBank/DDBJ whole genome shotgun (WGS) entry which is preliminary data.</text>
</comment>
<accession>A0A7J7L5L0</accession>
<gene>
    <name evidence="1" type="ORF">GIB67_041808</name>
</gene>
<organism evidence="1 2">
    <name type="scientific">Kingdonia uniflora</name>
    <dbReference type="NCBI Taxonomy" id="39325"/>
    <lineage>
        <taxon>Eukaryota</taxon>
        <taxon>Viridiplantae</taxon>
        <taxon>Streptophyta</taxon>
        <taxon>Embryophyta</taxon>
        <taxon>Tracheophyta</taxon>
        <taxon>Spermatophyta</taxon>
        <taxon>Magnoliopsida</taxon>
        <taxon>Ranunculales</taxon>
        <taxon>Circaeasteraceae</taxon>
        <taxon>Kingdonia</taxon>
    </lineage>
</organism>
<evidence type="ECO:0000313" key="1">
    <source>
        <dbReference type="EMBL" id="KAF6137935.1"/>
    </source>
</evidence>
<sequence length="339" mass="38340">MVKTRSQKVLEARVLNDLRLAFKIDEIREVVFGQQGYDAVWFCSRPGRTTKEFVLMMAMEEIMNEDMNIAAGRLKACGVPRHCTTKKGEDYLYLLPDLAREKKCRRLRDEVSLEYVQGVVKDSRTDGFCYYLAQFDYGLTVPLSNLAKGIMNLIGACPTQLNCNFWEVILVCENLNGRWVISGSGSRISVMDILEYYAMKYVTATDDAYLSSSSLQPPFFDLSSAGYKVARKESFIDFVAREGSELELVLKDLGINRYKRVASRNDKVKRSQAQRKMVGKAPNAIKENVSISKYNTPLKFAQPNDMPDAAVEMATILSKEVQKLTMRKIVMMGSVLEVG</sequence>
<proteinExistence type="predicted"/>
<name>A0A7J7L5L0_9MAGN</name>
<protein>
    <submittedName>
        <fullName evidence="1">Uncharacterized protein</fullName>
    </submittedName>
</protein>
<dbReference type="AlphaFoldDB" id="A0A7J7L5L0"/>
<dbReference type="EMBL" id="JACGCM010002618">
    <property type="protein sequence ID" value="KAF6137935.1"/>
    <property type="molecule type" value="Genomic_DNA"/>
</dbReference>
<keyword evidence="2" id="KW-1185">Reference proteome</keyword>